<name>A0A0D6JDG7_9HYPH</name>
<dbReference type="InterPro" id="IPR008972">
    <property type="entry name" value="Cupredoxin"/>
</dbReference>
<dbReference type="RefSeq" id="WP_046477513.1">
    <property type="nucleotide sequence ID" value="NZ_LN829118.1"/>
</dbReference>
<dbReference type="PANTHER" id="PTHR36507:SF1">
    <property type="entry name" value="BLL1555 PROTEIN"/>
    <property type="match status" value="1"/>
</dbReference>
<accession>A0A0D6JDG7</accession>
<evidence type="ECO:0000313" key="2">
    <source>
        <dbReference type="EMBL" id="CPR17870.1"/>
    </source>
</evidence>
<evidence type="ECO:0000313" key="3">
    <source>
        <dbReference type="Proteomes" id="UP000033187"/>
    </source>
</evidence>
<dbReference type="EMBL" id="LN829119">
    <property type="protein sequence ID" value="CPR17870.1"/>
    <property type="molecule type" value="Genomic_DNA"/>
</dbReference>
<feature type="domain" description="EfeO-type cupredoxin-like" evidence="1">
    <location>
        <begin position="10"/>
        <end position="103"/>
    </location>
</feature>
<dbReference type="CDD" id="cd13921">
    <property type="entry name" value="Amicyanin"/>
    <property type="match status" value="1"/>
</dbReference>
<reference evidence="3" key="1">
    <citation type="submission" date="2015-02" db="EMBL/GenBank/DDBJ databases">
        <authorList>
            <person name="Chooi Y.-H."/>
        </authorList>
    </citation>
    <scope>NUCLEOTIDE SEQUENCE [LARGE SCALE GENOMIC DNA]</scope>
    <source>
        <strain evidence="3">strain Y</strain>
    </source>
</reference>
<dbReference type="InterPro" id="IPR052721">
    <property type="entry name" value="ET_Amicyanin"/>
</dbReference>
<dbReference type="Gene3D" id="2.60.40.420">
    <property type="entry name" value="Cupredoxins - blue copper proteins"/>
    <property type="match status" value="1"/>
</dbReference>
<dbReference type="KEGG" id="fil:BN1229_v1_1455"/>
<organism evidence="2 3">
    <name type="scientific">Candidatus Filomicrobium marinum</name>
    <dbReference type="NCBI Taxonomy" id="1608628"/>
    <lineage>
        <taxon>Bacteria</taxon>
        <taxon>Pseudomonadati</taxon>
        <taxon>Pseudomonadota</taxon>
        <taxon>Alphaproteobacteria</taxon>
        <taxon>Hyphomicrobiales</taxon>
        <taxon>Hyphomicrobiaceae</taxon>
        <taxon>Filomicrobium</taxon>
    </lineage>
</organism>
<dbReference type="PANTHER" id="PTHR36507">
    <property type="entry name" value="BLL1555 PROTEIN"/>
    <property type="match status" value="1"/>
</dbReference>
<dbReference type="InterPro" id="IPR035668">
    <property type="entry name" value="Amicyanin"/>
</dbReference>
<dbReference type="Pfam" id="PF13473">
    <property type="entry name" value="Cupredoxin_1"/>
    <property type="match status" value="1"/>
</dbReference>
<keyword evidence="3" id="KW-1185">Reference proteome</keyword>
<proteinExistence type="predicted"/>
<dbReference type="Proteomes" id="UP000033187">
    <property type="component" value="Chromosome 1"/>
</dbReference>
<sequence>MRVIIHGWAVVILLQIAGAGMALAGQLVQVKISNLAFQPAEISVQVGDTVEWANDDFIEHTATANNGGWDVILGVGHVGRVQFDQPGTFDYFCAYHPNMTGSIHVSAN</sequence>
<dbReference type="KEGG" id="fiy:BN1229_v1_1456"/>
<dbReference type="AlphaFoldDB" id="A0A0D6JDG7"/>
<gene>
    <name evidence="2" type="ORF">YBN1229_v1_1456</name>
</gene>
<dbReference type="InterPro" id="IPR028096">
    <property type="entry name" value="EfeO_Cupredoxin"/>
</dbReference>
<dbReference type="SUPFAM" id="SSF49503">
    <property type="entry name" value="Cupredoxins"/>
    <property type="match status" value="1"/>
</dbReference>
<protein>
    <submittedName>
        <fullName evidence="2">Blue (Type 1) copper domain-containing protein</fullName>
    </submittedName>
</protein>
<dbReference type="OrthoDB" id="9796416at2"/>
<evidence type="ECO:0000259" key="1">
    <source>
        <dbReference type="Pfam" id="PF13473"/>
    </source>
</evidence>